<feature type="transmembrane region" description="Helical" evidence="2">
    <location>
        <begin position="434"/>
        <end position="459"/>
    </location>
</feature>
<dbReference type="PANTHER" id="PTHR23028">
    <property type="entry name" value="ACETYLTRANSFERASE"/>
    <property type="match status" value="1"/>
</dbReference>
<dbReference type="InterPro" id="IPR050879">
    <property type="entry name" value="Acyltransferase_3"/>
</dbReference>
<dbReference type="EMBL" id="JAXOVC010000004">
    <property type="protein sequence ID" value="KAK4502526.1"/>
    <property type="molecule type" value="Genomic_DNA"/>
</dbReference>
<gene>
    <name evidence="4" type="ORF">PRZ48_005951</name>
</gene>
<evidence type="ECO:0000259" key="3">
    <source>
        <dbReference type="Pfam" id="PF01757"/>
    </source>
</evidence>
<feature type="domain" description="Acyltransferase 3" evidence="3">
    <location>
        <begin position="48"/>
        <end position="451"/>
    </location>
</feature>
<feature type="transmembrane region" description="Helical" evidence="2">
    <location>
        <begin position="223"/>
        <end position="244"/>
    </location>
</feature>
<dbReference type="Proteomes" id="UP001305779">
    <property type="component" value="Unassembled WGS sequence"/>
</dbReference>
<feature type="transmembrane region" description="Helical" evidence="2">
    <location>
        <begin position="117"/>
        <end position="136"/>
    </location>
</feature>
<evidence type="ECO:0000313" key="5">
    <source>
        <dbReference type="Proteomes" id="UP001305779"/>
    </source>
</evidence>
<feature type="transmembrane region" description="Helical" evidence="2">
    <location>
        <begin position="352"/>
        <end position="371"/>
    </location>
</feature>
<reference evidence="4 5" key="1">
    <citation type="journal article" date="2023" name="G3 (Bethesda)">
        <title>A chromosome-level genome assembly of Zasmidium syzygii isolated from banana leaves.</title>
        <authorList>
            <person name="van Westerhoven A.C."/>
            <person name="Mehrabi R."/>
            <person name="Talebi R."/>
            <person name="Steentjes M.B.F."/>
            <person name="Corcolon B."/>
            <person name="Chong P.A."/>
            <person name="Kema G.H.J."/>
            <person name="Seidl M.F."/>
        </authorList>
    </citation>
    <scope>NUCLEOTIDE SEQUENCE [LARGE SCALE GENOMIC DNA]</scope>
    <source>
        <strain evidence="4 5">P124</strain>
    </source>
</reference>
<dbReference type="Pfam" id="PF01757">
    <property type="entry name" value="Acyl_transf_3"/>
    <property type="match status" value="1"/>
</dbReference>
<organism evidence="4 5">
    <name type="scientific">Zasmidium cellare</name>
    <name type="common">Wine cellar mold</name>
    <name type="synonym">Racodium cellare</name>
    <dbReference type="NCBI Taxonomy" id="395010"/>
    <lineage>
        <taxon>Eukaryota</taxon>
        <taxon>Fungi</taxon>
        <taxon>Dikarya</taxon>
        <taxon>Ascomycota</taxon>
        <taxon>Pezizomycotina</taxon>
        <taxon>Dothideomycetes</taxon>
        <taxon>Dothideomycetidae</taxon>
        <taxon>Mycosphaerellales</taxon>
        <taxon>Mycosphaerellaceae</taxon>
        <taxon>Zasmidium</taxon>
    </lineage>
</organism>
<keyword evidence="2" id="KW-0472">Membrane</keyword>
<comment type="caution">
    <text evidence="4">The sequence shown here is derived from an EMBL/GenBank/DDBJ whole genome shotgun (WGS) entry which is preliminary data.</text>
</comment>
<feature type="transmembrane region" description="Helical" evidence="2">
    <location>
        <begin position="303"/>
        <end position="320"/>
    </location>
</feature>
<accession>A0ABR0EMM2</accession>
<proteinExistence type="predicted"/>
<dbReference type="PANTHER" id="PTHR23028:SF134">
    <property type="entry name" value="PUTATIVE (AFU_ORTHOLOGUE AFUA_4G08520)-RELATED"/>
    <property type="match status" value="1"/>
</dbReference>
<name>A0ABR0EMM2_ZASCE</name>
<feature type="transmembrane region" description="Helical" evidence="2">
    <location>
        <begin position="256"/>
        <end position="283"/>
    </location>
</feature>
<evidence type="ECO:0000313" key="4">
    <source>
        <dbReference type="EMBL" id="KAK4502526.1"/>
    </source>
</evidence>
<sequence>MSTLRNLISNVPFPTLPTSKSFREGLTLRNILGYPLQEGPDAQIRETAWLDGLRGLAAFFVMIYHFNLSFWYPPAVEAPYGALDTYAFREFSKTIIYTAYWRLPIIRVPMTAGHSQVSVFFVLSGFVLSWGPLGNIRAGRSEKVMQGLGSAVFRRWIRLYLPCFAISLWQCFELYFGLRYIGGREQKSNIFAQIWDWLLDSEKFANPFMIDRNKYSSLHGYDWTMWTIPYEFAGSLLVFLIVLATSRFRHHGKRTLVIFGVVAYACVRAEWTYWLFATGMLLASYVRHHGGFEKLNEKTSSRARIGYIALLLLGLLLAGVPEPSEYYDRPGYEWLTHLTPPNWRAVEGGGRWIWCWSGILFIYAACHLPGVKRFFELSFMRYLGRISYMLYLTHRITLNLLGERVKHLVFGLCNRRDWITAPDDGSEENGFLTALIYAVLLAIIVPVALVVAHWAEVLIDGPSTRLARRVDDWFLKGSTDTGMNGGILPDAHGRGESVGGIEMLGRESVEREQGMGLLRNEEEMREIDPRPLPDR</sequence>
<protein>
    <recommendedName>
        <fullName evidence="3">Acyltransferase 3 domain-containing protein</fullName>
    </recommendedName>
</protein>
<feature type="region of interest" description="Disordered" evidence="1">
    <location>
        <begin position="512"/>
        <end position="535"/>
    </location>
</feature>
<dbReference type="InterPro" id="IPR002656">
    <property type="entry name" value="Acyl_transf_3_dom"/>
</dbReference>
<feature type="transmembrane region" description="Helical" evidence="2">
    <location>
        <begin position="157"/>
        <end position="178"/>
    </location>
</feature>
<evidence type="ECO:0000256" key="1">
    <source>
        <dbReference type="SAM" id="MobiDB-lite"/>
    </source>
</evidence>
<feature type="transmembrane region" description="Helical" evidence="2">
    <location>
        <begin position="53"/>
        <end position="72"/>
    </location>
</feature>
<keyword evidence="2" id="KW-0812">Transmembrane</keyword>
<keyword evidence="2" id="KW-1133">Transmembrane helix</keyword>
<evidence type="ECO:0000256" key="2">
    <source>
        <dbReference type="SAM" id="Phobius"/>
    </source>
</evidence>
<keyword evidence="5" id="KW-1185">Reference proteome</keyword>